<protein>
    <submittedName>
        <fullName evidence="7">TolC family protein</fullName>
    </submittedName>
</protein>
<evidence type="ECO:0000256" key="5">
    <source>
        <dbReference type="ARBA" id="ARBA00023237"/>
    </source>
</evidence>
<keyword evidence="4" id="KW-0472">Membrane</keyword>
<dbReference type="EMBL" id="VBOV01000138">
    <property type="protein sequence ID" value="TMQ58175.1"/>
    <property type="molecule type" value="Genomic_DNA"/>
</dbReference>
<evidence type="ECO:0000313" key="9">
    <source>
        <dbReference type="Proteomes" id="UP000320913"/>
    </source>
</evidence>
<evidence type="ECO:0000313" key="8">
    <source>
        <dbReference type="Proteomes" id="UP000316292"/>
    </source>
</evidence>
<proteinExistence type="predicted"/>
<dbReference type="InterPro" id="IPR051906">
    <property type="entry name" value="TolC-like"/>
</dbReference>
<dbReference type="PANTHER" id="PTHR30026:SF20">
    <property type="entry name" value="OUTER MEMBRANE PROTEIN TOLC"/>
    <property type="match status" value="1"/>
</dbReference>
<accession>A0A538T3H3</accession>
<name>A0A538T3H3_UNCEI</name>
<dbReference type="Gene3D" id="1.20.1600.10">
    <property type="entry name" value="Outer membrane efflux proteins (OEP)"/>
    <property type="match status" value="1"/>
</dbReference>
<dbReference type="GO" id="GO:0015562">
    <property type="term" value="F:efflux transmembrane transporter activity"/>
    <property type="evidence" value="ECO:0007669"/>
    <property type="project" value="TreeGrafter"/>
</dbReference>
<evidence type="ECO:0000256" key="1">
    <source>
        <dbReference type="ARBA" id="ARBA00004442"/>
    </source>
</evidence>
<evidence type="ECO:0000256" key="2">
    <source>
        <dbReference type="ARBA" id="ARBA00022452"/>
    </source>
</evidence>
<dbReference type="GO" id="GO:0009279">
    <property type="term" value="C:cell outer membrane"/>
    <property type="evidence" value="ECO:0007669"/>
    <property type="project" value="UniProtKB-SubCell"/>
</dbReference>
<keyword evidence="5" id="KW-0998">Cell outer membrane</keyword>
<comment type="subcellular location">
    <subcellularLocation>
        <location evidence="1">Cell outer membrane</location>
    </subcellularLocation>
</comment>
<sequence length="342" mass="36836">MLDWGLADGGLRARARARSALDLASARLLAAVQARDVGLQVADLATTLLRLREVEAAQREAVSWIDRLALLMRGAVRAGVRTTTDSVRIALERNTAAAALEKTRFDARSAEIDLMALLGRPADSTLVIVQPGFPDRPPGVEDSIRVMASVSRQPEIAIANVAEERARLDVLEARRTTAPTVDLSLDAGLAGTDLTRPVPGDILASNPDATVADRLRRDLGASATINVRAPVRGSAARLSTQSKAIALRAAGLRSGGELVTQQKIALEILARWRSAYRRLVTAREATVGADQNLLRVKSLYSGGAILLLDLLDARRLYQDAIERHADALQESRSAQFRAEDRP</sequence>
<dbReference type="GO" id="GO:1990281">
    <property type="term" value="C:efflux pump complex"/>
    <property type="evidence" value="ECO:0007669"/>
    <property type="project" value="TreeGrafter"/>
</dbReference>
<evidence type="ECO:0000313" key="6">
    <source>
        <dbReference type="EMBL" id="TMQ49636.1"/>
    </source>
</evidence>
<dbReference type="GO" id="GO:0015288">
    <property type="term" value="F:porin activity"/>
    <property type="evidence" value="ECO:0007669"/>
    <property type="project" value="TreeGrafter"/>
</dbReference>
<organism evidence="7 9">
    <name type="scientific">Eiseniibacteriota bacterium</name>
    <dbReference type="NCBI Taxonomy" id="2212470"/>
    <lineage>
        <taxon>Bacteria</taxon>
        <taxon>Candidatus Eiseniibacteriota</taxon>
    </lineage>
</organism>
<comment type="caution">
    <text evidence="7">The sequence shown here is derived from an EMBL/GenBank/DDBJ whole genome shotgun (WGS) entry which is preliminary data.</text>
</comment>
<dbReference type="Proteomes" id="UP000320913">
    <property type="component" value="Unassembled WGS sequence"/>
</dbReference>
<dbReference type="EMBL" id="VBOR01000054">
    <property type="protein sequence ID" value="TMQ49636.1"/>
    <property type="molecule type" value="Genomic_DNA"/>
</dbReference>
<reference evidence="8 9" key="1">
    <citation type="journal article" date="2019" name="Nat. Microbiol.">
        <title>Mediterranean grassland soil C-N compound turnover is dependent on rainfall and depth, and is mediated by genomically divergent microorganisms.</title>
        <authorList>
            <person name="Diamond S."/>
            <person name="Andeer P.F."/>
            <person name="Li Z."/>
            <person name="Crits-Christoph A."/>
            <person name="Burstein D."/>
            <person name="Anantharaman K."/>
            <person name="Lane K.R."/>
            <person name="Thomas B.C."/>
            <person name="Pan C."/>
            <person name="Northen T.R."/>
            <person name="Banfield J.F."/>
        </authorList>
    </citation>
    <scope>NUCLEOTIDE SEQUENCE [LARGE SCALE GENOMIC DNA]</scope>
    <source>
        <strain evidence="6">WS_1</strain>
        <strain evidence="7">WS_5</strain>
    </source>
</reference>
<evidence type="ECO:0000256" key="4">
    <source>
        <dbReference type="ARBA" id="ARBA00023136"/>
    </source>
</evidence>
<evidence type="ECO:0000256" key="3">
    <source>
        <dbReference type="ARBA" id="ARBA00022692"/>
    </source>
</evidence>
<evidence type="ECO:0000313" key="7">
    <source>
        <dbReference type="EMBL" id="TMQ58175.1"/>
    </source>
</evidence>
<gene>
    <name evidence="6" type="ORF">E6K71_04200</name>
    <name evidence="7" type="ORF">E6K75_05675</name>
</gene>
<dbReference type="PANTHER" id="PTHR30026">
    <property type="entry name" value="OUTER MEMBRANE PROTEIN TOLC"/>
    <property type="match status" value="1"/>
</dbReference>
<keyword evidence="3" id="KW-0812">Transmembrane</keyword>
<keyword evidence="2" id="KW-1134">Transmembrane beta strand</keyword>
<dbReference type="SUPFAM" id="SSF56954">
    <property type="entry name" value="Outer membrane efflux proteins (OEP)"/>
    <property type="match status" value="1"/>
</dbReference>
<dbReference type="AlphaFoldDB" id="A0A538T3H3"/>
<dbReference type="Proteomes" id="UP000316292">
    <property type="component" value="Unassembled WGS sequence"/>
</dbReference>